<dbReference type="STRING" id="158607.A0A2P5HEF1"/>
<evidence type="ECO:0000313" key="8">
    <source>
        <dbReference type="EMBL" id="POS68620.1"/>
    </source>
</evidence>
<evidence type="ECO:0000256" key="2">
    <source>
        <dbReference type="ARBA" id="ARBA00022692"/>
    </source>
</evidence>
<sequence length="321" mass="34238">MERRALSADQNILMTHLVVWLLSLASGIVLGLRLFTKWLRAQQLWSDDGFLVVSWIVVIFYSAITSLELALGAGRRKTSSPQPGPSALLLLDNVARSLALTAAAWSKTSVACTLLRLQSPRMVRTALYSVVALVNIGIAGAAITHWLRCRPIAAGWGGGGGEGSCWDIDVQNILGLSAQAFSGAMDLVLVVVAWQVLWTKGLSVGEKAGVGASMALGVLASATSVVTGFQIFRLTDANFQPANLNVLLWASIEPNITIIITSAPTLRLLRAHASSSSHGHSSRGHQKLFSRDKIRVVRTDDSRTSPITVGAPIFRQHTGGG</sequence>
<protein>
    <recommendedName>
        <fullName evidence="7">Rhodopsin domain-containing protein</fullName>
    </recommendedName>
</protein>
<evidence type="ECO:0000256" key="3">
    <source>
        <dbReference type="ARBA" id="ARBA00022989"/>
    </source>
</evidence>
<dbReference type="PANTHER" id="PTHR33048:SF42">
    <property type="entry name" value="INTEGRAL MEMBRANE PROTEIN"/>
    <property type="match status" value="1"/>
</dbReference>
<dbReference type="AlphaFoldDB" id="A0A2P5HEF1"/>
<dbReference type="InterPro" id="IPR049326">
    <property type="entry name" value="Rhodopsin_dom_fungi"/>
</dbReference>
<evidence type="ECO:0000256" key="6">
    <source>
        <dbReference type="SAM" id="Phobius"/>
    </source>
</evidence>
<dbReference type="Pfam" id="PF20684">
    <property type="entry name" value="Fung_rhodopsin"/>
    <property type="match status" value="1"/>
</dbReference>
<dbReference type="OrthoDB" id="5417887at2759"/>
<reference evidence="8" key="1">
    <citation type="submission" date="2017-09" db="EMBL/GenBank/DDBJ databases">
        <title>Polyketide synthases of a Diaporthe helianthi virulent isolate.</title>
        <authorList>
            <person name="Baroncelli R."/>
        </authorList>
    </citation>
    <scope>NUCLEOTIDE SEQUENCE [LARGE SCALE GENOMIC DNA]</scope>
    <source>
        <strain evidence="8">7/96</strain>
    </source>
</reference>
<feature type="transmembrane region" description="Helical" evidence="6">
    <location>
        <begin position="244"/>
        <end position="266"/>
    </location>
</feature>
<dbReference type="EMBL" id="MAVT02003704">
    <property type="protein sequence ID" value="POS68620.1"/>
    <property type="molecule type" value="Genomic_DNA"/>
</dbReference>
<dbReference type="InParanoid" id="A0A2P5HEF1"/>
<comment type="caution">
    <text evidence="8">The sequence shown here is derived from an EMBL/GenBank/DDBJ whole genome shotgun (WGS) entry which is preliminary data.</text>
</comment>
<dbReference type="GO" id="GO:0016020">
    <property type="term" value="C:membrane"/>
    <property type="evidence" value="ECO:0007669"/>
    <property type="project" value="UniProtKB-SubCell"/>
</dbReference>
<organism evidence="8 9">
    <name type="scientific">Diaporthe helianthi</name>
    <dbReference type="NCBI Taxonomy" id="158607"/>
    <lineage>
        <taxon>Eukaryota</taxon>
        <taxon>Fungi</taxon>
        <taxon>Dikarya</taxon>
        <taxon>Ascomycota</taxon>
        <taxon>Pezizomycotina</taxon>
        <taxon>Sordariomycetes</taxon>
        <taxon>Sordariomycetidae</taxon>
        <taxon>Diaporthales</taxon>
        <taxon>Diaporthaceae</taxon>
        <taxon>Diaporthe</taxon>
    </lineage>
</organism>
<feature type="transmembrane region" description="Helical" evidence="6">
    <location>
        <begin position="12"/>
        <end position="32"/>
    </location>
</feature>
<evidence type="ECO:0000256" key="1">
    <source>
        <dbReference type="ARBA" id="ARBA00004141"/>
    </source>
</evidence>
<gene>
    <name evidence="8" type="ORF">DHEL01_v212986</name>
</gene>
<feature type="transmembrane region" description="Helical" evidence="6">
    <location>
        <begin position="176"/>
        <end position="198"/>
    </location>
</feature>
<proteinExistence type="inferred from homology"/>
<keyword evidence="3 6" id="KW-1133">Transmembrane helix</keyword>
<dbReference type="InterPro" id="IPR052337">
    <property type="entry name" value="SAT4-like"/>
</dbReference>
<keyword evidence="2 6" id="KW-0812">Transmembrane</keyword>
<name>A0A2P5HEF1_DIAHE</name>
<evidence type="ECO:0000313" key="9">
    <source>
        <dbReference type="Proteomes" id="UP000094444"/>
    </source>
</evidence>
<keyword evidence="4 6" id="KW-0472">Membrane</keyword>
<dbReference type="PANTHER" id="PTHR33048">
    <property type="entry name" value="PTH11-LIKE INTEGRAL MEMBRANE PROTEIN (AFU_ORTHOLOGUE AFUA_5G11245)"/>
    <property type="match status" value="1"/>
</dbReference>
<feature type="non-terminal residue" evidence="8">
    <location>
        <position position="321"/>
    </location>
</feature>
<evidence type="ECO:0000256" key="5">
    <source>
        <dbReference type="ARBA" id="ARBA00038359"/>
    </source>
</evidence>
<feature type="transmembrane region" description="Helical" evidence="6">
    <location>
        <begin position="52"/>
        <end position="71"/>
    </location>
</feature>
<feature type="transmembrane region" description="Helical" evidence="6">
    <location>
        <begin position="210"/>
        <end position="232"/>
    </location>
</feature>
<dbReference type="Proteomes" id="UP000094444">
    <property type="component" value="Unassembled WGS sequence"/>
</dbReference>
<feature type="domain" description="Rhodopsin" evidence="7">
    <location>
        <begin position="32"/>
        <end position="269"/>
    </location>
</feature>
<feature type="transmembrane region" description="Helical" evidence="6">
    <location>
        <begin position="126"/>
        <end position="147"/>
    </location>
</feature>
<evidence type="ECO:0000256" key="4">
    <source>
        <dbReference type="ARBA" id="ARBA00023136"/>
    </source>
</evidence>
<evidence type="ECO:0000259" key="7">
    <source>
        <dbReference type="Pfam" id="PF20684"/>
    </source>
</evidence>
<comment type="subcellular location">
    <subcellularLocation>
        <location evidence="1">Membrane</location>
        <topology evidence="1">Multi-pass membrane protein</topology>
    </subcellularLocation>
</comment>
<accession>A0A2P5HEF1</accession>
<comment type="similarity">
    <text evidence="5">Belongs to the SAT4 family.</text>
</comment>
<keyword evidence="9" id="KW-1185">Reference proteome</keyword>